<feature type="non-terminal residue" evidence="2">
    <location>
        <position position="1"/>
    </location>
</feature>
<gene>
    <name evidence="2" type="primary">Trav4_1</name>
    <name evidence="2" type="ORF">TOXRED_R10546</name>
</gene>
<dbReference type="InterPro" id="IPR013783">
    <property type="entry name" value="Ig-like_fold"/>
</dbReference>
<evidence type="ECO:0000256" key="1">
    <source>
        <dbReference type="SAM" id="MobiDB-lite"/>
    </source>
</evidence>
<dbReference type="Proteomes" id="UP000523146">
    <property type="component" value="Unassembled WGS sequence"/>
</dbReference>
<evidence type="ECO:0000313" key="2">
    <source>
        <dbReference type="EMBL" id="NWS89417.1"/>
    </source>
</evidence>
<dbReference type="EMBL" id="VXBI01010639">
    <property type="protein sequence ID" value="NWS89417.1"/>
    <property type="molecule type" value="Genomic_DNA"/>
</dbReference>
<protein>
    <submittedName>
        <fullName evidence="2">TVA4 protein</fullName>
    </submittedName>
</protein>
<accession>A0A7K5J6A6</accession>
<comment type="caution">
    <text evidence="2">The sequence shown here is derived from an EMBL/GenBank/DDBJ whole genome shotgun (WGS) entry which is preliminary data.</text>
</comment>
<feature type="region of interest" description="Disordered" evidence="1">
    <location>
        <begin position="1"/>
        <end position="21"/>
    </location>
</feature>
<dbReference type="InterPro" id="IPR036179">
    <property type="entry name" value="Ig-like_dom_sf"/>
</dbReference>
<feature type="non-terminal residue" evidence="2">
    <location>
        <position position="69"/>
    </location>
</feature>
<organism evidence="2 3">
    <name type="scientific">Toxostoma redivivum</name>
    <name type="common">California thrasher</name>
    <dbReference type="NCBI Taxonomy" id="99882"/>
    <lineage>
        <taxon>Eukaryota</taxon>
        <taxon>Metazoa</taxon>
        <taxon>Chordata</taxon>
        <taxon>Craniata</taxon>
        <taxon>Vertebrata</taxon>
        <taxon>Euteleostomi</taxon>
        <taxon>Archelosauria</taxon>
        <taxon>Archosauria</taxon>
        <taxon>Dinosauria</taxon>
        <taxon>Saurischia</taxon>
        <taxon>Theropoda</taxon>
        <taxon>Coelurosauria</taxon>
        <taxon>Aves</taxon>
        <taxon>Neognathae</taxon>
        <taxon>Neoaves</taxon>
        <taxon>Telluraves</taxon>
        <taxon>Australaves</taxon>
        <taxon>Passeriformes</taxon>
        <taxon>Mimidae</taxon>
        <taxon>Toxostoma</taxon>
    </lineage>
</organism>
<name>A0A7K5J6A6_TOXRE</name>
<proteinExistence type="predicted"/>
<dbReference type="SUPFAM" id="SSF48726">
    <property type="entry name" value="Immunoglobulin"/>
    <property type="match status" value="1"/>
</dbReference>
<dbReference type="Gene3D" id="2.60.40.10">
    <property type="entry name" value="Immunoglobulins"/>
    <property type="match status" value="1"/>
</dbReference>
<evidence type="ECO:0000313" key="3">
    <source>
        <dbReference type="Proteomes" id="UP000523146"/>
    </source>
</evidence>
<reference evidence="2 3" key="1">
    <citation type="submission" date="2019-09" db="EMBL/GenBank/DDBJ databases">
        <title>Bird 10,000 Genomes (B10K) Project - Family phase.</title>
        <authorList>
            <person name="Zhang G."/>
        </authorList>
    </citation>
    <scope>NUCLEOTIDE SEQUENCE [LARGE SCALE GENOMIC DNA]</scope>
    <source>
        <strain evidence="2">B10K-DU-002-15</strain>
        <tissue evidence="2">Muscle</tissue>
    </source>
</reference>
<sequence length="69" mass="7558">SVARAQIQQEPSLETTEGTGINVTCSHPKIGTGDTIYWYRQLPKKGPEFLVSVHKGLRELPGSAGHVWV</sequence>
<keyword evidence="3" id="KW-1185">Reference proteome</keyword>
<dbReference type="AlphaFoldDB" id="A0A7K5J6A6"/>